<feature type="chain" id="PRO_5004254547" evidence="16">
    <location>
        <begin position="32"/>
        <end position="732"/>
    </location>
</feature>
<keyword evidence="13 14" id="KW-0998">Cell outer membrane</keyword>
<dbReference type="OrthoDB" id="127311at2"/>
<dbReference type="GO" id="GO:0015891">
    <property type="term" value="P:siderophore transport"/>
    <property type="evidence" value="ECO:0007669"/>
    <property type="project" value="InterPro"/>
</dbReference>
<evidence type="ECO:0000256" key="8">
    <source>
        <dbReference type="ARBA" id="ARBA00023004"/>
    </source>
</evidence>
<dbReference type="FunFam" id="2.170.130.10:FF:000001">
    <property type="entry name" value="Catecholate siderophore TonB-dependent receptor"/>
    <property type="match status" value="1"/>
</dbReference>
<evidence type="ECO:0000256" key="3">
    <source>
        <dbReference type="ARBA" id="ARBA00022448"/>
    </source>
</evidence>
<evidence type="ECO:0000256" key="11">
    <source>
        <dbReference type="ARBA" id="ARBA00023136"/>
    </source>
</evidence>
<dbReference type="PROSITE" id="PS52016">
    <property type="entry name" value="TONB_DEPENDENT_REC_3"/>
    <property type="match status" value="1"/>
</dbReference>
<dbReference type="PATRIC" id="fig|312309.11.peg.3386"/>
<dbReference type="GeneID" id="54166103"/>
<dbReference type="RefSeq" id="WP_011263609.1">
    <property type="nucleotide sequence ID" value="NC_006841.2"/>
</dbReference>
<dbReference type="GO" id="GO:0009279">
    <property type="term" value="C:cell outer membrane"/>
    <property type="evidence" value="ECO:0007669"/>
    <property type="project" value="UniProtKB-SubCell"/>
</dbReference>
<evidence type="ECO:0000256" key="12">
    <source>
        <dbReference type="ARBA" id="ARBA00023170"/>
    </source>
</evidence>
<keyword evidence="9" id="KW-0406">Ion transport</keyword>
<reference evidence="19 20" key="1">
    <citation type="journal article" date="2005" name="Proc. Natl. Acad. Sci. U.S.A.">
        <title>Complete genome sequence of Vibrio fischeri: a symbiotic bacterium with pathogenic congeners.</title>
        <authorList>
            <person name="Ruby E.G."/>
            <person name="Urbanowski M."/>
            <person name="Campbell J."/>
            <person name="Dunn A."/>
            <person name="Faini M."/>
            <person name="Gunsalus R."/>
            <person name="Lostroh P."/>
            <person name="Lupp C."/>
            <person name="McCann J."/>
            <person name="Millikan D."/>
            <person name="Schaefer A."/>
            <person name="Stabb E."/>
            <person name="Stevens A."/>
            <person name="Visick K."/>
            <person name="Whistler C."/>
            <person name="Greenberg E.P."/>
        </authorList>
    </citation>
    <scope>NUCLEOTIDE SEQUENCE [LARGE SCALE GENOMIC DNA]</scope>
    <source>
        <strain evidence="20">ATCC 700601 / ES114</strain>
    </source>
</reference>
<dbReference type="eggNOG" id="COG4773">
    <property type="taxonomic scope" value="Bacteria"/>
</dbReference>
<dbReference type="GO" id="GO:0015344">
    <property type="term" value="F:siderophore uptake transmembrane transporter activity"/>
    <property type="evidence" value="ECO:0007669"/>
    <property type="project" value="TreeGrafter"/>
</dbReference>
<evidence type="ECO:0000256" key="6">
    <source>
        <dbReference type="ARBA" id="ARBA00022692"/>
    </source>
</evidence>
<comment type="similarity">
    <text evidence="2 14 15">Belongs to the TonB-dependent receptor family.</text>
</comment>
<keyword evidence="7 16" id="KW-0732">Signal</keyword>
<dbReference type="SMR" id="Q5DZE2"/>
<keyword evidence="11 14" id="KW-0472">Membrane</keyword>
<evidence type="ECO:0000256" key="9">
    <source>
        <dbReference type="ARBA" id="ARBA00023065"/>
    </source>
</evidence>
<dbReference type="KEGG" id="vfi:VF_A0784"/>
<dbReference type="Proteomes" id="UP000000537">
    <property type="component" value="Chromosome II"/>
</dbReference>
<evidence type="ECO:0000313" key="20">
    <source>
        <dbReference type="Proteomes" id="UP000000537"/>
    </source>
</evidence>
<evidence type="ECO:0000256" key="5">
    <source>
        <dbReference type="ARBA" id="ARBA00022496"/>
    </source>
</evidence>
<comment type="subcellular location">
    <subcellularLocation>
        <location evidence="1 14">Cell outer membrane</location>
        <topology evidence="1 14">Multi-pass membrane protein</topology>
    </subcellularLocation>
</comment>
<reference evidence="19 20" key="2">
    <citation type="journal article" date="2008" name="BMC Genomics">
        <title>Comparative genomics-based investigation of resequencing targets in Vibrio fischeri: focus on point miscalls and artefactual expansions.</title>
        <authorList>
            <person name="Mandel M.J."/>
            <person name="Stabb E.V."/>
            <person name="Ruby E.G."/>
        </authorList>
    </citation>
    <scope>NUCLEOTIDE SEQUENCE [LARGE SCALE GENOMIC DNA]</scope>
    <source>
        <strain evidence="20">ATCC 700601 / ES114</strain>
    </source>
</reference>
<name>Q5DZE2_ALIF1</name>
<dbReference type="InterPro" id="IPR036942">
    <property type="entry name" value="Beta-barrel_TonB_sf"/>
</dbReference>
<dbReference type="CDD" id="cd01347">
    <property type="entry name" value="ligand_gated_channel"/>
    <property type="match status" value="1"/>
</dbReference>
<evidence type="ECO:0000256" key="16">
    <source>
        <dbReference type="SAM" id="SignalP"/>
    </source>
</evidence>
<dbReference type="HOGENOM" id="CLU_008287_9_0_6"/>
<gene>
    <name evidence="19" type="primary">fhuA</name>
    <name evidence="19" type="ordered locus">VF_A0784</name>
</gene>
<evidence type="ECO:0000256" key="2">
    <source>
        <dbReference type="ARBA" id="ARBA00009810"/>
    </source>
</evidence>
<evidence type="ECO:0000256" key="1">
    <source>
        <dbReference type="ARBA" id="ARBA00004571"/>
    </source>
</evidence>
<evidence type="ECO:0000256" key="14">
    <source>
        <dbReference type="PROSITE-ProRule" id="PRU01360"/>
    </source>
</evidence>
<dbReference type="InterPro" id="IPR010105">
    <property type="entry name" value="TonB_sidphr_rcpt"/>
</dbReference>
<dbReference type="PANTHER" id="PTHR32552:SF68">
    <property type="entry name" value="FERRICHROME OUTER MEMBRANE TRANSPORTER_PHAGE RECEPTOR"/>
    <property type="match status" value="1"/>
</dbReference>
<dbReference type="InterPro" id="IPR012910">
    <property type="entry name" value="Plug_dom"/>
</dbReference>
<dbReference type="Pfam" id="PF07715">
    <property type="entry name" value="Plug"/>
    <property type="match status" value="1"/>
</dbReference>
<organism evidence="19 20">
    <name type="scientific">Aliivibrio fischeri (strain ATCC 700601 / ES114)</name>
    <name type="common">Vibrio fischeri</name>
    <dbReference type="NCBI Taxonomy" id="312309"/>
    <lineage>
        <taxon>Bacteria</taxon>
        <taxon>Pseudomonadati</taxon>
        <taxon>Pseudomonadota</taxon>
        <taxon>Gammaproteobacteria</taxon>
        <taxon>Vibrionales</taxon>
        <taxon>Vibrionaceae</taxon>
        <taxon>Aliivibrio</taxon>
    </lineage>
</organism>
<keyword evidence="5" id="KW-0410">Iron transport</keyword>
<evidence type="ECO:0000256" key="4">
    <source>
        <dbReference type="ARBA" id="ARBA00022452"/>
    </source>
</evidence>
<dbReference type="STRING" id="312309.VF_A0784"/>
<dbReference type="Gene3D" id="2.40.170.20">
    <property type="entry name" value="TonB-dependent receptor, beta-barrel domain"/>
    <property type="match status" value="1"/>
</dbReference>
<keyword evidence="4 14" id="KW-1134">Transmembrane beta strand</keyword>
<keyword evidence="8" id="KW-0408">Iron</keyword>
<feature type="domain" description="TonB-dependent receptor plug" evidence="18">
    <location>
        <begin position="62"/>
        <end position="164"/>
    </location>
</feature>
<feature type="domain" description="TonB-dependent receptor-like beta-barrel" evidence="17">
    <location>
        <begin position="237"/>
        <end position="702"/>
    </location>
</feature>
<dbReference type="NCBIfam" id="TIGR01783">
    <property type="entry name" value="TonB-siderophor"/>
    <property type="match status" value="1"/>
</dbReference>
<evidence type="ECO:0000259" key="18">
    <source>
        <dbReference type="Pfam" id="PF07715"/>
    </source>
</evidence>
<evidence type="ECO:0000256" key="10">
    <source>
        <dbReference type="ARBA" id="ARBA00023077"/>
    </source>
</evidence>
<dbReference type="Pfam" id="PF00593">
    <property type="entry name" value="TonB_dep_Rec_b-barrel"/>
    <property type="match status" value="1"/>
</dbReference>
<dbReference type="Gene3D" id="2.170.130.10">
    <property type="entry name" value="TonB-dependent receptor, plug domain"/>
    <property type="match status" value="1"/>
</dbReference>
<feature type="signal peptide" evidence="16">
    <location>
        <begin position="1"/>
        <end position="31"/>
    </location>
</feature>
<dbReference type="GO" id="GO:0038023">
    <property type="term" value="F:signaling receptor activity"/>
    <property type="evidence" value="ECO:0007669"/>
    <property type="project" value="InterPro"/>
</dbReference>
<keyword evidence="20" id="KW-1185">Reference proteome</keyword>
<keyword evidence="3 14" id="KW-0813">Transport</keyword>
<dbReference type="InterPro" id="IPR037066">
    <property type="entry name" value="Plug_dom_sf"/>
</dbReference>
<dbReference type="EMBL" id="CP000021">
    <property type="protein sequence ID" value="AAW87854.1"/>
    <property type="molecule type" value="Genomic_DNA"/>
</dbReference>
<dbReference type="InterPro" id="IPR039426">
    <property type="entry name" value="TonB-dep_rcpt-like"/>
</dbReference>
<evidence type="ECO:0000259" key="17">
    <source>
        <dbReference type="Pfam" id="PF00593"/>
    </source>
</evidence>
<proteinExistence type="inferred from homology"/>
<dbReference type="SUPFAM" id="SSF56935">
    <property type="entry name" value="Porins"/>
    <property type="match status" value="1"/>
</dbReference>
<keyword evidence="12" id="KW-0675">Receptor</keyword>
<evidence type="ECO:0000256" key="7">
    <source>
        <dbReference type="ARBA" id="ARBA00022729"/>
    </source>
</evidence>
<sequence>MNVSTEYSKFNVTLLATAIASSFLFPISAMANDDSASDDVETISIFGQAYRNTATKTSLEPEETPQGITVLDGEVLEQRSVKSLNEALRYVPGVTTEQKGGAVTMYDTFNIRGFDVNQSYYDGLVLQYLNGWNLQPQIDPIAIQQIEVFKGPTSVLYGSMPPGGMVNMIAKTPQKEKSTDVKVATGTGNLVEASIDTTGQFGDSDFSYRFIALARQKDGQVDYTEEERYVIAPSVDWQVSDRTLINFNMYYQNDPSMGMNSAMPASGMIYDNPNGSTDPSTFVGDKNWSTFEREFFMAGYKINHEFNNNWSFLQNFRYMNASLYQENTYHIQNAYTQDFDPSTGVLDRSIYSTDENSIGYTIDNQLSGRVMVGSVEHNLLFGIDYQKLDGDSRYKEFGKTSQFGDFNIFNPNNNMIDRGQLSNTADYKDEIGIEQTGVYFQDQVRIERLVLIAGGRYDKFTSDSDYRGKYEDKGVWYDYSKNDKASQSQFSYRVGALYELESGFSPFISYATSFEPVAGLDAQGNSYKPELGEQVEVGVKYESSDYTKVASASLFNITKSDAMMADPTDAYNPQLQIGEIRSRGIELQGQWMISDSWDIAANYTYIDMEITEDDTYNSEGKTPIYVPTHAASLWSNYYIYDGILTGTRISGGLRYVGEMEMDAANTDKVPDYTLADVSIGYELDGISESLTGATAQLSATNLFNTEYYSCYDSANCWYGAEQTVELSINYNF</sequence>
<keyword evidence="10 15" id="KW-0798">TonB box</keyword>
<keyword evidence="6 14" id="KW-0812">Transmembrane</keyword>
<evidence type="ECO:0000256" key="15">
    <source>
        <dbReference type="RuleBase" id="RU003357"/>
    </source>
</evidence>
<evidence type="ECO:0000313" key="19">
    <source>
        <dbReference type="EMBL" id="AAW87854.1"/>
    </source>
</evidence>
<dbReference type="AlphaFoldDB" id="Q5DZE2"/>
<dbReference type="EnsemblBacteria" id="AAW87854">
    <property type="protein sequence ID" value="AAW87854"/>
    <property type="gene ID" value="VF_A0784"/>
</dbReference>
<protein>
    <submittedName>
        <fullName evidence="19">Ferrichrome outer membrane transporter</fullName>
    </submittedName>
</protein>
<evidence type="ECO:0000256" key="13">
    <source>
        <dbReference type="ARBA" id="ARBA00023237"/>
    </source>
</evidence>
<accession>Q5DZE2</accession>
<dbReference type="InterPro" id="IPR000531">
    <property type="entry name" value="Beta-barrel_TonB"/>
</dbReference>
<dbReference type="PANTHER" id="PTHR32552">
    <property type="entry name" value="FERRICHROME IRON RECEPTOR-RELATED"/>
    <property type="match status" value="1"/>
</dbReference>